<dbReference type="EMBL" id="QRID01000030">
    <property type="protein sequence ID" value="RHG24627.1"/>
    <property type="molecule type" value="Genomic_DNA"/>
</dbReference>
<accession>A0A3R6FX39</accession>
<dbReference type="GO" id="GO:0046872">
    <property type="term" value="F:metal ion binding"/>
    <property type="evidence" value="ECO:0007669"/>
    <property type="project" value="UniProtKB-KW"/>
</dbReference>
<evidence type="ECO:0000313" key="3">
    <source>
        <dbReference type="EMBL" id="RHG24627.1"/>
    </source>
</evidence>
<dbReference type="PANTHER" id="PTHR35848:SF6">
    <property type="entry name" value="CUPIN TYPE-2 DOMAIN-CONTAINING PROTEIN"/>
    <property type="match status" value="1"/>
</dbReference>
<dbReference type="InterPro" id="IPR011051">
    <property type="entry name" value="RmlC_Cupin_sf"/>
</dbReference>
<proteinExistence type="predicted"/>
<dbReference type="InterPro" id="IPR014710">
    <property type="entry name" value="RmlC-like_jellyroll"/>
</dbReference>
<dbReference type="Gene3D" id="2.60.120.10">
    <property type="entry name" value="Jelly Rolls"/>
    <property type="match status" value="1"/>
</dbReference>
<comment type="caution">
    <text evidence="3">The sequence shown here is derived from an EMBL/GenBank/DDBJ whole genome shotgun (WGS) entry which is preliminary data.</text>
</comment>
<dbReference type="SUPFAM" id="SSF51182">
    <property type="entry name" value="RmlC-like cupins"/>
    <property type="match status" value="1"/>
</dbReference>
<organism evidence="3 4">
    <name type="scientific">Roseburia intestinalis</name>
    <dbReference type="NCBI Taxonomy" id="166486"/>
    <lineage>
        <taxon>Bacteria</taxon>
        <taxon>Bacillati</taxon>
        <taxon>Bacillota</taxon>
        <taxon>Clostridia</taxon>
        <taxon>Lachnospirales</taxon>
        <taxon>Lachnospiraceae</taxon>
        <taxon>Roseburia</taxon>
    </lineage>
</organism>
<keyword evidence="1" id="KW-0479">Metal-binding</keyword>
<evidence type="ECO:0000313" key="4">
    <source>
        <dbReference type="Proteomes" id="UP000284051"/>
    </source>
</evidence>
<reference evidence="3 4" key="1">
    <citation type="submission" date="2018-08" db="EMBL/GenBank/DDBJ databases">
        <title>A genome reference for cultivated species of the human gut microbiota.</title>
        <authorList>
            <person name="Zou Y."/>
            <person name="Xue W."/>
            <person name="Luo G."/>
        </authorList>
    </citation>
    <scope>NUCLEOTIDE SEQUENCE [LARGE SCALE GENOMIC DNA]</scope>
    <source>
        <strain evidence="3 4">AM22-21LB</strain>
    </source>
</reference>
<dbReference type="InterPro" id="IPR013096">
    <property type="entry name" value="Cupin_2"/>
</dbReference>
<name>A0A3R6FX39_9FIRM</name>
<dbReference type="PANTHER" id="PTHR35848">
    <property type="entry name" value="OXALATE-BINDING PROTEIN"/>
    <property type="match status" value="1"/>
</dbReference>
<feature type="domain" description="Cupin type-2" evidence="2">
    <location>
        <begin position="39"/>
        <end position="104"/>
    </location>
</feature>
<protein>
    <submittedName>
        <fullName evidence="3">Cupin domain-containing protein</fullName>
    </submittedName>
</protein>
<gene>
    <name evidence="3" type="ORF">DW264_18015</name>
</gene>
<dbReference type="Proteomes" id="UP000284051">
    <property type="component" value="Unassembled WGS sequence"/>
</dbReference>
<evidence type="ECO:0000259" key="2">
    <source>
        <dbReference type="Pfam" id="PF07883"/>
    </source>
</evidence>
<dbReference type="Pfam" id="PF07883">
    <property type="entry name" value="Cupin_2"/>
    <property type="match status" value="1"/>
</dbReference>
<dbReference type="AlphaFoldDB" id="A0A3R6FX39"/>
<dbReference type="InterPro" id="IPR051610">
    <property type="entry name" value="GPI/OXD"/>
</dbReference>
<evidence type="ECO:0000256" key="1">
    <source>
        <dbReference type="ARBA" id="ARBA00022723"/>
    </source>
</evidence>
<dbReference type="RefSeq" id="WP_118772957.1">
    <property type="nucleotide sequence ID" value="NZ_QRID01000030.1"/>
</dbReference>
<sequence>MLIDFSQIKEVKIPGMNDGTGEMSARMYMDEQGKIIPTTIHSGGSIGLHKHPTSDDINYMISGTGKAVCNGQEEILNAGTCHICKKGSKHSISNTGSEDLVLLTFVVER</sequence>